<comment type="caution">
    <text evidence="7">The sequence shown here is derived from an EMBL/GenBank/DDBJ whole genome shotgun (WGS) entry which is preliminary data.</text>
</comment>
<keyword evidence="3" id="KW-0804">Transcription</keyword>
<dbReference type="Gene3D" id="1.10.10.10">
    <property type="entry name" value="Winged helix-like DNA-binding domain superfamily/Winged helix DNA-binding domain"/>
    <property type="match status" value="1"/>
</dbReference>
<protein>
    <submittedName>
        <fullName evidence="7">Helix-turn-helix domain-containing protein</fullName>
    </submittedName>
</protein>
<dbReference type="RefSeq" id="WP_230787906.1">
    <property type="nucleotide sequence ID" value="NZ_JAJNCO010000002.1"/>
</dbReference>
<keyword evidence="2" id="KW-0238">DNA-binding</keyword>
<dbReference type="PROSITE" id="PS50921">
    <property type="entry name" value="ANTAR"/>
    <property type="match status" value="1"/>
</dbReference>
<dbReference type="SMART" id="SM00342">
    <property type="entry name" value="HTH_ARAC"/>
    <property type="match status" value="1"/>
</dbReference>
<accession>A0AAW4XAH4</accession>
<feature type="compositionally biased region" description="Basic and acidic residues" evidence="4">
    <location>
        <begin position="1"/>
        <end position="13"/>
    </location>
</feature>
<evidence type="ECO:0000259" key="5">
    <source>
        <dbReference type="PROSITE" id="PS01124"/>
    </source>
</evidence>
<dbReference type="PANTHER" id="PTHR46796:SF12">
    <property type="entry name" value="HTH-TYPE DNA-BINDING TRANSCRIPTIONAL ACTIVATOR EUTR"/>
    <property type="match status" value="1"/>
</dbReference>
<evidence type="ECO:0000313" key="8">
    <source>
        <dbReference type="Proteomes" id="UP001198630"/>
    </source>
</evidence>
<dbReference type="InterPro" id="IPR036388">
    <property type="entry name" value="WH-like_DNA-bd_sf"/>
</dbReference>
<dbReference type="Proteomes" id="UP001198630">
    <property type="component" value="Unassembled WGS sequence"/>
</dbReference>
<dbReference type="EMBL" id="JAJNCO010000002">
    <property type="protein sequence ID" value="MCD2110056.1"/>
    <property type="molecule type" value="Genomic_DNA"/>
</dbReference>
<dbReference type="InterPro" id="IPR005561">
    <property type="entry name" value="ANTAR"/>
</dbReference>
<evidence type="ECO:0000256" key="3">
    <source>
        <dbReference type="ARBA" id="ARBA00023163"/>
    </source>
</evidence>
<dbReference type="PANTHER" id="PTHR46796">
    <property type="entry name" value="HTH-TYPE TRANSCRIPTIONAL ACTIVATOR RHAS-RELATED"/>
    <property type="match status" value="1"/>
</dbReference>
<evidence type="ECO:0000256" key="2">
    <source>
        <dbReference type="ARBA" id="ARBA00023125"/>
    </source>
</evidence>
<dbReference type="Pfam" id="PF12833">
    <property type="entry name" value="HTH_18"/>
    <property type="match status" value="1"/>
</dbReference>
<dbReference type="InterPro" id="IPR018062">
    <property type="entry name" value="HTH_AraC-typ_CS"/>
</dbReference>
<evidence type="ECO:0000313" key="7">
    <source>
        <dbReference type="EMBL" id="MCD2110056.1"/>
    </source>
</evidence>
<proteinExistence type="predicted"/>
<dbReference type="PROSITE" id="PS00041">
    <property type="entry name" value="HTH_ARAC_FAMILY_1"/>
    <property type="match status" value="1"/>
</dbReference>
<name>A0AAW4XAH4_RHORH</name>
<dbReference type="InterPro" id="IPR018060">
    <property type="entry name" value="HTH_AraC"/>
</dbReference>
<dbReference type="AlphaFoldDB" id="A0AAW4XAH4"/>
<dbReference type="Pfam" id="PF03861">
    <property type="entry name" value="ANTAR"/>
    <property type="match status" value="1"/>
</dbReference>
<feature type="domain" description="HTH araC/xylS-type" evidence="5">
    <location>
        <begin position="97"/>
        <end position="198"/>
    </location>
</feature>
<feature type="domain" description="ANTAR" evidence="6">
    <location>
        <begin position="11"/>
        <end position="72"/>
    </location>
</feature>
<reference evidence="7" key="1">
    <citation type="submission" date="2021-11" db="EMBL/GenBank/DDBJ databases">
        <title>Development of a sustainable strategy for remediation of hydrocarbon-contaminated territories based on the waste exchange concept.</title>
        <authorList>
            <person name="Elkin A."/>
        </authorList>
    </citation>
    <scope>NUCLEOTIDE SEQUENCE</scope>
    <source>
        <strain evidence="7">IEGM 757</strain>
    </source>
</reference>
<dbReference type="PROSITE" id="PS01124">
    <property type="entry name" value="HTH_ARAC_FAMILY_2"/>
    <property type="match status" value="1"/>
</dbReference>
<dbReference type="SUPFAM" id="SSF46689">
    <property type="entry name" value="Homeodomain-like"/>
    <property type="match status" value="2"/>
</dbReference>
<evidence type="ECO:0000259" key="6">
    <source>
        <dbReference type="PROSITE" id="PS50921"/>
    </source>
</evidence>
<sequence length="213" mass="23396">MDTRANEWAEEAHIPAATPTEEQVWASRAAIERATGVLMERYGLDAEQAKETLLQASRHAAVSMVQFAGDVLTSGRAGEPPEIRVVLDAASAPSGLRKAVAFIESEAARPIRLADIVAAAGVGARALQYDFVRHLHTTPTRYLRSVRLERAHRELQTADPQRETVASIAARWGFSSPGRFAMQYRSVYGRSPRVTRSDALWSDRTTADPAENE</sequence>
<dbReference type="SMART" id="SM01012">
    <property type="entry name" value="ANTAR"/>
    <property type="match status" value="1"/>
</dbReference>
<dbReference type="GO" id="GO:0003700">
    <property type="term" value="F:DNA-binding transcription factor activity"/>
    <property type="evidence" value="ECO:0007669"/>
    <property type="project" value="InterPro"/>
</dbReference>
<dbReference type="Gene3D" id="1.10.10.60">
    <property type="entry name" value="Homeodomain-like"/>
    <property type="match status" value="1"/>
</dbReference>
<dbReference type="GO" id="GO:0003723">
    <property type="term" value="F:RNA binding"/>
    <property type="evidence" value="ECO:0007669"/>
    <property type="project" value="InterPro"/>
</dbReference>
<organism evidence="7 8">
    <name type="scientific">Rhodococcus rhodochrous</name>
    <dbReference type="NCBI Taxonomy" id="1829"/>
    <lineage>
        <taxon>Bacteria</taxon>
        <taxon>Bacillati</taxon>
        <taxon>Actinomycetota</taxon>
        <taxon>Actinomycetes</taxon>
        <taxon>Mycobacteriales</taxon>
        <taxon>Nocardiaceae</taxon>
        <taxon>Rhodococcus</taxon>
    </lineage>
</organism>
<dbReference type="InterPro" id="IPR009057">
    <property type="entry name" value="Homeodomain-like_sf"/>
</dbReference>
<keyword evidence="1" id="KW-0805">Transcription regulation</keyword>
<feature type="region of interest" description="Disordered" evidence="4">
    <location>
        <begin position="1"/>
        <end position="21"/>
    </location>
</feature>
<dbReference type="GO" id="GO:0043565">
    <property type="term" value="F:sequence-specific DNA binding"/>
    <property type="evidence" value="ECO:0007669"/>
    <property type="project" value="InterPro"/>
</dbReference>
<evidence type="ECO:0000256" key="1">
    <source>
        <dbReference type="ARBA" id="ARBA00023015"/>
    </source>
</evidence>
<gene>
    <name evidence="7" type="ORF">LQ384_03015</name>
</gene>
<evidence type="ECO:0000256" key="4">
    <source>
        <dbReference type="SAM" id="MobiDB-lite"/>
    </source>
</evidence>
<dbReference type="InterPro" id="IPR050204">
    <property type="entry name" value="AraC_XylS_family_regulators"/>
</dbReference>